<protein>
    <recommendedName>
        <fullName evidence="2">E3 ubiquitin-protein ligase RNF170</fullName>
    </recommendedName>
    <alternativeName>
        <fullName evidence="11">RING finger protein 170</fullName>
    </alternativeName>
    <alternativeName>
        <fullName evidence="10">RING-type E3 ubiquitin transferase RNF170</fullName>
    </alternativeName>
</protein>
<dbReference type="SMART" id="SM00184">
    <property type="entry name" value="RING"/>
    <property type="match status" value="1"/>
</dbReference>
<dbReference type="CDD" id="cd16553">
    <property type="entry name" value="RING-HC_RNF170"/>
    <property type="match status" value="1"/>
</dbReference>
<dbReference type="InterPro" id="IPR010652">
    <property type="entry name" value="DUF1232"/>
</dbReference>
<evidence type="ECO:0000256" key="10">
    <source>
        <dbReference type="ARBA" id="ARBA00030110"/>
    </source>
</evidence>
<dbReference type="SUPFAM" id="SSF55729">
    <property type="entry name" value="Acyl-CoA N-acyltransferases (Nat)"/>
    <property type="match status" value="1"/>
</dbReference>
<dbReference type="AlphaFoldDB" id="A0A815HKC1"/>
<dbReference type="GO" id="GO:0016567">
    <property type="term" value="P:protein ubiquitination"/>
    <property type="evidence" value="ECO:0007669"/>
    <property type="project" value="UniProtKB-UniPathway"/>
</dbReference>
<dbReference type="EMBL" id="CAJNOH010003977">
    <property type="protein sequence ID" value="CAF1355240.1"/>
    <property type="molecule type" value="Genomic_DNA"/>
</dbReference>
<comment type="caution">
    <text evidence="16">The sequence shown here is derived from an EMBL/GenBank/DDBJ whole genome shotgun (WGS) entry which is preliminary data.</text>
</comment>
<dbReference type="InterPro" id="IPR038896">
    <property type="entry name" value="RNF170"/>
</dbReference>
<evidence type="ECO:0000313" key="16">
    <source>
        <dbReference type="EMBL" id="CAF1355240.1"/>
    </source>
</evidence>
<organism evidence="16 18">
    <name type="scientific">Rotaria sordida</name>
    <dbReference type="NCBI Taxonomy" id="392033"/>
    <lineage>
        <taxon>Eukaryota</taxon>
        <taxon>Metazoa</taxon>
        <taxon>Spiralia</taxon>
        <taxon>Gnathifera</taxon>
        <taxon>Rotifera</taxon>
        <taxon>Eurotatoria</taxon>
        <taxon>Bdelloidea</taxon>
        <taxon>Philodinida</taxon>
        <taxon>Philodinidae</taxon>
        <taxon>Rotaria</taxon>
    </lineage>
</organism>
<evidence type="ECO:0000256" key="9">
    <source>
        <dbReference type="ARBA" id="ARBA00023136"/>
    </source>
</evidence>
<dbReference type="GO" id="GO:0005789">
    <property type="term" value="C:endoplasmic reticulum membrane"/>
    <property type="evidence" value="ECO:0007669"/>
    <property type="project" value="UniProtKB-SubCell"/>
</dbReference>
<feature type="transmembrane region" description="Helical" evidence="14">
    <location>
        <begin position="240"/>
        <end position="261"/>
    </location>
</feature>
<dbReference type="PANTHER" id="PTHR22894:SF5">
    <property type="entry name" value="RING-TYPE DOMAIN-CONTAINING PROTEIN"/>
    <property type="match status" value="1"/>
</dbReference>
<evidence type="ECO:0000256" key="3">
    <source>
        <dbReference type="ARBA" id="ARBA00022692"/>
    </source>
</evidence>
<reference evidence="16" key="1">
    <citation type="submission" date="2021-02" db="EMBL/GenBank/DDBJ databases">
        <authorList>
            <person name="Nowell W R."/>
        </authorList>
    </citation>
    <scope>NUCLEOTIDE SEQUENCE</scope>
</reference>
<keyword evidence="7" id="KW-0862">Zinc</keyword>
<dbReference type="Gene3D" id="3.40.630.30">
    <property type="match status" value="1"/>
</dbReference>
<keyword evidence="4" id="KW-0479">Metal-binding</keyword>
<accession>A0A815HKC1</accession>
<evidence type="ECO:0000256" key="12">
    <source>
        <dbReference type="PROSITE-ProRule" id="PRU00175"/>
    </source>
</evidence>
<dbReference type="PANTHER" id="PTHR22894">
    <property type="entry name" value="RING-TYPE DOMAIN-CONTAINING PROTEIN"/>
    <property type="match status" value="1"/>
</dbReference>
<evidence type="ECO:0000313" key="19">
    <source>
        <dbReference type="Proteomes" id="UP000663870"/>
    </source>
</evidence>
<dbReference type="PROSITE" id="PS00518">
    <property type="entry name" value="ZF_RING_1"/>
    <property type="match status" value="1"/>
</dbReference>
<keyword evidence="3 14" id="KW-0812">Transmembrane</keyword>
<feature type="transmembrane region" description="Helical" evidence="14">
    <location>
        <begin position="29"/>
        <end position="46"/>
    </location>
</feature>
<feature type="domain" description="RING-type" evidence="15">
    <location>
        <begin position="94"/>
        <end position="139"/>
    </location>
</feature>
<keyword evidence="9 14" id="KW-0472">Membrane</keyword>
<feature type="compositionally biased region" description="Basic and acidic residues" evidence="13">
    <location>
        <begin position="62"/>
        <end position="72"/>
    </location>
</feature>
<dbReference type="Proteomes" id="UP000663870">
    <property type="component" value="Unassembled WGS sequence"/>
</dbReference>
<dbReference type="Gene3D" id="3.30.40.10">
    <property type="entry name" value="Zinc/RING finger domain, C3HC4 (zinc finger)"/>
    <property type="match status" value="1"/>
</dbReference>
<evidence type="ECO:0000313" key="17">
    <source>
        <dbReference type="EMBL" id="CAF1604014.1"/>
    </source>
</evidence>
<dbReference type="InterPro" id="IPR016181">
    <property type="entry name" value="Acyl_CoA_acyltransferase"/>
</dbReference>
<dbReference type="InterPro" id="IPR001841">
    <property type="entry name" value="Znf_RING"/>
</dbReference>
<dbReference type="InterPro" id="IPR017907">
    <property type="entry name" value="Znf_RING_CS"/>
</dbReference>
<evidence type="ECO:0000256" key="14">
    <source>
        <dbReference type="SAM" id="Phobius"/>
    </source>
</evidence>
<proteinExistence type="predicted"/>
<name>A0A815HKC1_9BILA</name>
<keyword evidence="19" id="KW-1185">Reference proteome</keyword>
<evidence type="ECO:0000256" key="5">
    <source>
        <dbReference type="ARBA" id="ARBA00022771"/>
    </source>
</evidence>
<dbReference type="InterPro" id="IPR027370">
    <property type="entry name" value="Znf-RING_euk"/>
</dbReference>
<evidence type="ECO:0000256" key="2">
    <source>
        <dbReference type="ARBA" id="ARBA00014068"/>
    </source>
</evidence>
<sequence>MPWFWPFRQNEEIDGLNRSSLIKGIGDDALLLIVLIACLVGLWIYYTRRHRRTTIHPDNRQDVELLRQRSQEQGDTTNRTQSSSHVGRSRQDACPICLEEPSILSVETNCGHVFCGKCIVTFWKFQSNWMSGLKCPVCRQQVTVLLTRFTAEERAAPDSSDRQMVVNGVKDFNRRFSNVPRTWLEYFYDIPVLIPYIIRQLFTTEGLAWTYRLRTFVIFISVIAYVISPLDILPESLLGIFGLLDDFFIVLCSALYVIIGYRQHLARRHLRINPLSHINQHILFRPLLSTDERNLTTFLESLSQRTRHYCVYPSYDRKTAELFCNEEINRNNDKLRLIALINENMIVALFNLTLSIRNDEYERFRINYKIELNNNNTARLSPCITDNYQNIYLGSLLMKKTIDIVRRMDKHHMILSGGVLVENIRAIRFFEKNKFSLFSTTFLSHDGYECKDGLIEIDL</sequence>
<dbReference type="UniPathway" id="UPA00143"/>
<evidence type="ECO:0000256" key="8">
    <source>
        <dbReference type="ARBA" id="ARBA00022989"/>
    </source>
</evidence>
<dbReference type="PROSITE" id="PS50089">
    <property type="entry name" value="ZF_RING_2"/>
    <property type="match status" value="1"/>
</dbReference>
<keyword evidence="5 12" id="KW-0863">Zinc-finger</keyword>
<dbReference type="SUPFAM" id="SSF57850">
    <property type="entry name" value="RING/U-box"/>
    <property type="match status" value="1"/>
</dbReference>
<evidence type="ECO:0000259" key="15">
    <source>
        <dbReference type="PROSITE" id="PS50089"/>
    </source>
</evidence>
<feature type="region of interest" description="Disordered" evidence="13">
    <location>
        <begin position="62"/>
        <end position="87"/>
    </location>
</feature>
<dbReference type="GO" id="GO:0061630">
    <property type="term" value="F:ubiquitin protein ligase activity"/>
    <property type="evidence" value="ECO:0007669"/>
    <property type="project" value="InterPro"/>
</dbReference>
<evidence type="ECO:0000313" key="18">
    <source>
        <dbReference type="Proteomes" id="UP000663854"/>
    </source>
</evidence>
<dbReference type="InterPro" id="IPR013083">
    <property type="entry name" value="Znf_RING/FYVE/PHD"/>
</dbReference>
<evidence type="ECO:0000256" key="13">
    <source>
        <dbReference type="SAM" id="MobiDB-lite"/>
    </source>
</evidence>
<evidence type="ECO:0000256" key="7">
    <source>
        <dbReference type="ARBA" id="ARBA00022833"/>
    </source>
</evidence>
<feature type="compositionally biased region" description="Polar residues" evidence="13">
    <location>
        <begin position="73"/>
        <end position="86"/>
    </location>
</feature>
<evidence type="ECO:0000256" key="1">
    <source>
        <dbReference type="ARBA" id="ARBA00004477"/>
    </source>
</evidence>
<keyword evidence="6" id="KW-0256">Endoplasmic reticulum</keyword>
<gene>
    <name evidence="17" type="ORF">JXQ802_LOCUS48638</name>
    <name evidence="16" type="ORF">PYM288_LOCUS32601</name>
</gene>
<dbReference type="EMBL" id="CAJNOL010005369">
    <property type="protein sequence ID" value="CAF1604014.1"/>
    <property type="molecule type" value="Genomic_DNA"/>
</dbReference>
<comment type="subcellular location">
    <subcellularLocation>
        <location evidence="1">Endoplasmic reticulum membrane</location>
        <topology evidence="1">Multi-pass membrane protein</topology>
    </subcellularLocation>
</comment>
<dbReference type="Pfam" id="PF13445">
    <property type="entry name" value="zf-RING_UBOX"/>
    <property type="match status" value="1"/>
</dbReference>
<evidence type="ECO:0000256" key="4">
    <source>
        <dbReference type="ARBA" id="ARBA00022723"/>
    </source>
</evidence>
<feature type="transmembrane region" description="Helical" evidence="14">
    <location>
        <begin position="209"/>
        <end position="228"/>
    </location>
</feature>
<keyword evidence="8 14" id="KW-1133">Transmembrane helix</keyword>
<evidence type="ECO:0000256" key="11">
    <source>
        <dbReference type="ARBA" id="ARBA00031107"/>
    </source>
</evidence>
<dbReference type="Pfam" id="PF06803">
    <property type="entry name" value="DUF1232"/>
    <property type="match status" value="1"/>
</dbReference>
<dbReference type="GO" id="GO:0008270">
    <property type="term" value="F:zinc ion binding"/>
    <property type="evidence" value="ECO:0007669"/>
    <property type="project" value="UniProtKB-KW"/>
</dbReference>
<dbReference type="Proteomes" id="UP000663854">
    <property type="component" value="Unassembled WGS sequence"/>
</dbReference>
<evidence type="ECO:0000256" key="6">
    <source>
        <dbReference type="ARBA" id="ARBA00022824"/>
    </source>
</evidence>